<comment type="subcellular location">
    <subcellularLocation>
        <location evidence="1">Nucleus</location>
    </subcellularLocation>
</comment>
<gene>
    <name evidence="4" type="ORF">VDBG_08415</name>
</gene>
<evidence type="ECO:0000313" key="5">
    <source>
        <dbReference type="Proteomes" id="UP000008698"/>
    </source>
</evidence>
<dbReference type="HOGENOM" id="CLU_008719_5_0_1"/>
<dbReference type="GO" id="GO:0045944">
    <property type="term" value="P:positive regulation of transcription by RNA polymerase II"/>
    <property type="evidence" value="ECO:0007669"/>
    <property type="project" value="TreeGrafter"/>
</dbReference>
<feature type="compositionally biased region" description="Low complexity" evidence="3">
    <location>
        <begin position="165"/>
        <end position="176"/>
    </location>
</feature>
<dbReference type="STRING" id="526221.C9STZ4"/>
<proteinExistence type="predicted"/>
<dbReference type="GO" id="GO:0000976">
    <property type="term" value="F:transcription cis-regulatory region binding"/>
    <property type="evidence" value="ECO:0007669"/>
    <property type="project" value="TreeGrafter"/>
</dbReference>
<dbReference type="GO" id="GO:0005634">
    <property type="term" value="C:nucleus"/>
    <property type="evidence" value="ECO:0007669"/>
    <property type="project" value="UniProtKB-SubCell"/>
</dbReference>
<dbReference type="OrthoDB" id="415590at2759"/>
<dbReference type="PANTHER" id="PTHR37534:SF24">
    <property type="entry name" value="MISCELLANEOUS ZN(II)2CYS6 TRANSCRIPTION FACTOR (EUROFUNG)-RELATED"/>
    <property type="match status" value="1"/>
</dbReference>
<evidence type="ECO:0000256" key="1">
    <source>
        <dbReference type="ARBA" id="ARBA00004123"/>
    </source>
</evidence>
<dbReference type="Pfam" id="PF11951">
    <property type="entry name" value="Fungal_trans_2"/>
    <property type="match status" value="1"/>
</dbReference>
<evidence type="ECO:0000256" key="3">
    <source>
        <dbReference type="SAM" id="MobiDB-lite"/>
    </source>
</evidence>
<dbReference type="GO" id="GO:0003700">
    <property type="term" value="F:DNA-binding transcription factor activity"/>
    <property type="evidence" value="ECO:0007669"/>
    <property type="project" value="TreeGrafter"/>
</dbReference>
<dbReference type="AlphaFoldDB" id="C9STZ4"/>
<dbReference type="InterPro" id="IPR021858">
    <property type="entry name" value="Fun_TF"/>
</dbReference>
<evidence type="ECO:0000313" key="4">
    <source>
        <dbReference type="EMBL" id="EEY22305.1"/>
    </source>
</evidence>
<feature type="region of interest" description="Disordered" evidence="3">
    <location>
        <begin position="38"/>
        <end position="65"/>
    </location>
</feature>
<dbReference type="KEGG" id="val:VDBG_08415"/>
<dbReference type="OMA" id="MHANWAV"/>
<sequence length="603" mass="68261">MDPLQTWLVQADEVSGSERRCCSVIAYAEVPRMRFVRGSENPVGHSGRAEGNEPGRSRPALEAEKQRAWGRPGHLDCPTYPPPVCLLTLLPLFGYHFSFPPRAIIIAKFHDPSRLASRLTITFLLMTTSDEMDGLSADPRFLELQEQLRDAVFTGLSTLSPSRWATPEPQATPAATHDNSEQPRKNRRLDYASTSIPQVRLINYLRNWVTECAPYLDKFDEARHFQIQVPILAQKSPALFYAILAFSARQMERRNPSLPESYDSLELYQQSILALGPSLQAKDPSILVTACILAVFELMAGSSKDWRRHLEGCAGLFEFFGVNGFSGGLPQAVFWCYARMEVCGEIISSGTETTMLPLDRWIPRPDNAANHGSPEESGHAADTYVEELFWQHSRGSCDMYANWALYLCAEVCNLRYRLVRYLGLGEQDESDNRPFTKRWEQLWFRLQRWYDRRPRPMMPIIDAKAKTAEGHLFPTILFSHWAAISSNQLYHAACILMLEMRRSNSVTPEFSAVWHARRICGISGSNPHLGSLINAIQPLYLAGKIFTHVSERREVARILLHIDQATGWGALWRLRDLDAEWGYEPDEMLNMVRGGATSPTAVA</sequence>
<protein>
    <submittedName>
        <fullName evidence="4">C6 zinc finger domain-containing protein</fullName>
    </submittedName>
</protein>
<reference evidence="5" key="1">
    <citation type="journal article" date="2011" name="PLoS Pathog.">
        <title>Comparative genomics yields insights into niche adaptation of plant vascular wilt pathogens.</title>
        <authorList>
            <person name="Klosterman S.J."/>
            <person name="Subbarao K.V."/>
            <person name="Kang S."/>
            <person name="Veronese P."/>
            <person name="Gold S.E."/>
            <person name="Thomma B.P.H.J."/>
            <person name="Chen Z."/>
            <person name="Henrissat B."/>
            <person name="Lee Y.-H."/>
            <person name="Park J."/>
            <person name="Garcia-Pedrajas M.D."/>
            <person name="Barbara D.J."/>
            <person name="Anchieta A."/>
            <person name="de Jonge R."/>
            <person name="Santhanam P."/>
            <person name="Maruthachalam K."/>
            <person name="Atallah Z."/>
            <person name="Amyotte S.G."/>
            <person name="Paz Z."/>
            <person name="Inderbitzin P."/>
            <person name="Hayes R.J."/>
            <person name="Heiman D.I."/>
            <person name="Young S."/>
            <person name="Zeng Q."/>
            <person name="Engels R."/>
            <person name="Galagan J."/>
            <person name="Cuomo C.A."/>
            <person name="Dobinson K.F."/>
            <person name="Ma L.-J."/>
        </authorList>
    </citation>
    <scope>NUCLEOTIDE SEQUENCE [LARGE SCALE GENOMIC DNA]</scope>
    <source>
        <strain evidence="5">VaMs.102 / ATCC MYA-4576 / FGSC 10136</strain>
    </source>
</reference>
<feature type="compositionally biased region" description="Basic and acidic residues" evidence="3">
    <location>
        <begin position="47"/>
        <end position="65"/>
    </location>
</feature>
<dbReference type="EMBL" id="DS985225">
    <property type="protein sequence ID" value="EEY22305.1"/>
    <property type="molecule type" value="Genomic_DNA"/>
</dbReference>
<keyword evidence="5" id="KW-1185">Reference proteome</keyword>
<dbReference type="Proteomes" id="UP000008698">
    <property type="component" value="Unassembled WGS sequence"/>
</dbReference>
<keyword evidence="2" id="KW-0539">Nucleus</keyword>
<dbReference type="eggNOG" id="ENOG502QRH3">
    <property type="taxonomic scope" value="Eukaryota"/>
</dbReference>
<evidence type="ECO:0000256" key="2">
    <source>
        <dbReference type="ARBA" id="ARBA00023242"/>
    </source>
</evidence>
<dbReference type="RefSeq" id="XP_003001370.1">
    <property type="nucleotide sequence ID" value="XM_003001324.1"/>
</dbReference>
<name>C9STZ4_VERA1</name>
<dbReference type="GeneID" id="9529421"/>
<feature type="compositionally biased region" description="Basic and acidic residues" evidence="3">
    <location>
        <begin position="178"/>
        <end position="189"/>
    </location>
</feature>
<feature type="region of interest" description="Disordered" evidence="3">
    <location>
        <begin position="160"/>
        <end position="189"/>
    </location>
</feature>
<dbReference type="PANTHER" id="PTHR37534">
    <property type="entry name" value="TRANSCRIPTIONAL ACTIVATOR PROTEIN UGA3"/>
    <property type="match status" value="1"/>
</dbReference>
<accession>C9STZ4</accession>
<organism evidence="5">
    <name type="scientific">Verticillium alfalfae (strain VaMs.102 / ATCC MYA-4576 / FGSC 10136)</name>
    <name type="common">Verticillium wilt of alfalfa</name>
    <name type="synonym">Verticillium albo-atrum</name>
    <dbReference type="NCBI Taxonomy" id="526221"/>
    <lineage>
        <taxon>Eukaryota</taxon>
        <taxon>Fungi</taxon>
        <taxon>Dikarya</taxon>
        <taxon>Ascomycota</taxon>
        <taxon>Pezizomycotina</taxon>
        <taxon>Sordariomycetes</taxon>
        <taxon>Hypocreomycetidae</taxon>
        <taxon>Glomerellales</taxon>
        <taxon>Plectosphaerellaceae</taxon>
        <taxon>Verticillium</taxon>
    </lineage>
</organism>